<organism evidence="1 2">
    <name type="scientific">Penicillium hetheringtonii</name>
    <dbReference type="NCBI Taxonomy" id="911720"/>
    <lineage>
        <taxon>Eukaryota</taxon>
        <taxon>Fungi</taxon>
        <taxon>Dikarya</taxon>
        <taxon>Ascomycota</taxon>
        <taxon>Pezizomycotina</taxon>
        <taxon>Eurotiomycetes</taxon>
        <taxon>Eurotiomycetidae</taxon>
        <taxon>Eurotiales</taxon>
        <taxon>Aspergillaceae</taxon>
        <taxon>Penicillium</taxon>
    </lineage>
</organism>
<dbReference type="Proteomes" id="UP001216150">
    <property type="component" value="Unassembled WGS sequence"/>
</dbReference>
<proteinExistence type="predicted"/>
<reference evidence="1 2" key="1">
    <citation type="journal article" date="2023" name="IMA Fungus">
        <title>Comparative genomic study of the Penicillium genus elucidates a diverse pangenome and 15 lateral gene transfer events.</title>
        <authorList>
            <person name="Petersen C."/>
            <person name="Sorensen T."/>
            <person name="Nielsen M.R."/>
            <person name="Sondergaard T.E."/>
            <person name="Sorensen J.L."/>
            <person name="Fitzpatrick D.A."/>
            <person name="Frisvad J.C."/>
            <person name="Nielsen K.L."/>
        </authorList>
    </citation>
    <scope>NUCLEOTIDE SEQUENCE [LARGE SCALE GENOMIC DNA]</scope>
    <source>
        <strain evidence="1 2">IBT 29057</strain>
    </source>
</reference>
<keyword evidence="2" id="KW-1185">Reference proteome</keyword>
<dbReference type="EMBL" id="JAQJAC010000007">
    <property type="protein sequence ID" value="KAJ5579179.1"/>
    <property type="molecule type" value="Genomic_DNA"/>
</dbReference>
<evidence type="ECO:0000313" key="1">
    <source>
        <dbReference type="EMBL" id="KAJ5579179.1"/>
    </source>
</evidence>
<accession>A0AAD6DFK2</accession>
<name>A0AAD6DFK2_9EURO</name>
<protein>
    <submittedName>
        <fullName evidence="1">Uncharacterized protein</fullName>
    </submittedName>
</protein>
<dbReference type="AlphaFoldDB" id="A0AAD6DFK2"/>
<sequence length="185" mass="20561">MGRFALTVQAAFLLGKVLRNFRAPTGATDGNSFHEEEANILDKAILALTQVSLQESRQRTEAFHSTKLLYLLADDHSARLILNTQMLSWLQNSPDHEVRTESILNTRLAIASEMLGLARTINRTGLCGREESSPFCLDAMYRSALIYGQLSQNTVISDARGALDEIKRGLEANNRRWKAAGTARN</sequence>
<evidence type="ECO:0000313" key="2">
    <source>
        <dbReference type="Proteomes" id="UP001216150"/>
    </source>
</evidence>
<comment type="caution">
    <text evidence="1">The sequence shown here is derived from an EMBL/GenBank/DDBJ whole genome shotgun (WGS) entry which is preliminary data.</text>
</comment>
<gene>
    <name evidence="1" type="ORF">N7450_008046</name>
</gene>